<dbReference type="EMBL" id="NMUH01005291">
    <property type="protein sequence ID" value="MQM12378.1"/>
    <property type="molecule type" value="Genomic_DNA"/>
</dbReference>
<evidence type="ECO:0000313" key="1">
    <source>
        <dbReference type="EMBL" id="MQM12378.1"/>
    </source>
</evidence>
<comment type="caution">
    <text evidence="1">The sequence shown here is derived from an EMBL/GenBank/DDBJ whole genome shotgun (WGS) entry which is preliminary data.</text>
</comment>
<name>A0A843WZY5_COLES</name>
<dbReference type="Proteomes" id="UP000652761">
    <property type="component" value="Unassembled WGS sequence"/>
</dbReference>
<keyword evidence="2" id="KW-1185">Reference proteome</keyword>
<organism evidence="1 2">
    <name type="scientific">Colocasia esculenta</name>
    <name type="common">Wild taro</name>
    <name type="synonym">Arum esculentum</name>
    <dbReference type="NCBI Taxonomy" id="4460"/>
    <lineage>
        <taxon>Eukaryota</taxon>
        <taxon>Viridiplantae</taxon>
        <taxon>Streptophyta</taxon>
        <taxon>Embryophyta</taxon>
        <taxon>Tracheophyta</taxon>
        <taxon>Spermatophyta</taxon>
        <taxon>Magnoliopsida</taxon>
        <taxon>Liliopsida</taxon>
        <taxon>Araceae</taxon>
        <taxon>Aroideae</taxon>
        <taxon>Colocasieae</taxon>
        <taxon>Colocasia</taxon>
    </lineage>
</organism>
<reference evidence="1" key="1">
    <citation type="submission" date="2017-07" db="EMBL/GenBank/DDBJ databases">
        <title>Taro Niue Genome Assembly and Annotation.</title>
        <authorList>
            <person name="Atibalentja N."/>
            <person name="Keating K."/>
            <person name="Fields C.J."/>
        </authorList>
    </citation>
    <scope>NUCLEOTIDE SEQUENCE</scope>
    <source>
        <strain evidence="1">Niue_2</strain>
        <tissue evidence="1">Leaf</tissue>
    </source>
</reference>
<dbReference type="AlphaFoldDB" id="A0A843WZY5"/>
<proteinExistence type="predicted"/>
<sequence length="172" mass="18707">MHSQLCLRIHLGAIAGEIQQKLLEASWGKDVARRLVWRPCRAGKQGGVKLVVPSCVDGYLDGELRGCWMRMGDVQKMAMRPGPWCSGWATRRRARLCCSQCPDQGAAAWDLAGQVCEAAEDWCGLALVHVLCCNPGAMAMAGPCGLVLGDVLRRPGLGTAEVADMQLWRRTC</sequence>
<accession>A0A843WZY5</accession>
<protein>
    <submittedName>
        <fullName evidence="1">Uncharacterized protein</fullName>
    </submittedName>
</protein>
<gene>
    <name evidence="1" type="ORF">Taro_045295</name>
</gene>
<evidence type="ECO:0000313" key="2">
    <source>
        <dbReference type="Proteomes" id="UP000652761"/>
    </source>
</evidence>